<gene>
    <name evidence="1" type="ORF">K1Y72_30755</name>
</gene>
<proteinExistence type="predicted"/>
<organism evidence="1 2">
    <name type="scientific">Actinomadura parmotrematis</name>
    <dbReference type="NCBI Taxonomy" id="2864039"/>
    <lineage>
        <taxon>Bacteria</taxon>
        <taxon>Bacillati</taxon>
        <taxon>Actinomycetota</taxon>
        <taxon>Actinomycetes</taxon>
        <taxon>Streptosporangiales</taxon>
        <taxon>Thermomonosporaceae</taxon>
        <taxon>Actinomadura</taxon>
    </lineage>
</organism>
<dbReference type="RefSeq" id="WP_220170020.1">
    <property type="nucleotide sequence ID" value="NZ_JAIBOA010000026.1"/>
</dbReference>
<dbReference type="InterPro" id="IPR016024">
    <property type="entry name" value="ARM-type_fold"/>
</dbReference>
<name>A0ABS7G247_9ACTN</name>
<comment type="caution">
    <text evidence="1">The sequence shown here is derived from an EMBL/GenBank/DDBJ whole genome shotgun (WGS) entry which is preliminary data.</text>
</comment>
<evidence type="ECO:0008006" key="3">
    <source>
        <dbReference type="Google" id="ProtNLM"/>
    </source>
</evidence>
<reference evidence="1 2" key="1">
    <citation type="submission" date="2021-07" db="EMBL/GenBank/DDBJ databases">
        <title>Actinomadura sp. PM05-2 isolated from lichen.</title>
        <authorList>
            <person name="Somphong A."/>
            <person name="Phongsopitanun W."/>
            <person name="Tanasupawat S."/>
            <person name="Peongsungnone V."/>
        </authorList>
    </citation>
    <scope>NUCLEOTIDE SEQUENCE [LARGE SCALE GENOMIC DNA]</scope>
    <source>
        <strain evidence="1 2">PM05-2</strain>
    </source>
</reference>
<evidence type="ECO:0000313" key="2">
    <source>
        <dbReference type="Proteomes" id="UP000774570"/>
    </source>
</evidence>
<sequence>MTVERAAEGDGDALDDLCLRALLPDDRADAAAPGVLAEALDAAGTGAPGRADLLRLAVDIAAARDGDPAVLGAVRAALAARAPLVLGLLADPDEGFRATAVELAGLFPPGGLPVAALRERYAAEDVPMIRASLLAAAARLDPGGAVPWLLSALAGDGARTRLAAAWCLAVHGLPWPDGAPAAVAAALRGGDPFRGRWWRWSGHPLGEIVGALPAGDAAALVRHLLADAPETAAAALHAACARSRAERAVRRVFGPLFRDGLGHPDVRVRLAACEGARVAGLAGEAAAALAGYAAAPPPAALEDPGSAEAALLDAAILAMMVAGDQRWRGPLAAVLETARRVPADDEDGRLNALDLLIARDERPDPALARAVASWLPLALPARVLAHWGVAGPG</sequence>
<protein>
    <recommendedName>
        <fullName evidence="3">HEAT repeat domain-containing protein</fullName>
    </recommendedName>
</protein>
<dbReference type="InterPro" id="IPR011989">
    <property type="entry name" value="ARM-like"/>
</dbReference>
<keyword evidence="2" id="KW-1185">Reference proteome</keyword>
<accession>A0ABS7G247</accession>
<dbReference type="EMBL" id="JAIBOA010000026">
    <property type="protein sequence ID" value="MBW8486784.1"/>
    <property type="molecule type" value="Genomic_DNA"/>
</dbReference>
<evidence type="ECO:0000313" key="1">
    <source>
        <dbReference type="EMBL" id="MBW8486784.1"/>
    </source>
</evidence>
<dbReference type="SUPFAM" id="SSF48371">
    <property type="entry name" value="ARM repeat"/>
    <property type="match status" value="1"/>
</dbReference>
<dbReference type="Proteomes" id="UP000774570">
    <property type="component" value="Unassembled WGS sequence"/>
</dbReference>
<dbReference type="Gene3D" id="1.25.10.10">
    <property type="entry name" value="Leucine-rich Repeat Variant"/>
    <property type="match status" value="1"/>
</dbReference>